<evidence type="ECO:0000256" key="5">
    <source>
        <dbReference type="ARBA" id="ARBA00023211"/>
    </source>
</evidence>
<gene>
    <name evidence="7" type="ORF">F7D95_15885</name>
</gene>
<evidence type="ECO:0000256" key="2">
    <source>
        <dbReference type="ARBA" id="ARBA00022723"/>
    </source>
</evidence>
<keyword evidence="5" id="KW-0464">Manganese</keyword>
<feature type="domain" description="Thiamine pyrophosphate enzyme N-terminal TPP-binding" evidence="6">
    <location>
        <begin position="13"/>
        <end position="122"/>
    </location>
</feature>
<keyword evidence="3" id="KW-0460">Magnesium</keyword>
<dbReference type="CDD" id="cd07037">
    <property type="entry name" value="TPP_PYR_MenD"/>
    <property type="match status" value="1"/>
</dbReference>
<evidence type="ECO:0000256" key="4">
    <source>
        <dbReference type="ARBA" id="ARBA00023052"/>
    </source>
</evidence>
<dbReference type="InterPro" id="IPR012001">
    <property type="entry name" value="Thiamin_PyroP_enz_TPP-bd_dom"/>
</dbReference>
<evidence type="ECO:0000313" key="8">
    <source>
        <dbReference type="Proteomes" id="UP000442105"/>
    </source>
</evidence>
<dbReference type="InterPro" id="IPR029061">
    <property type="entry name" value="THDP-binding"/>
</dbReference>
<dbReference type="Proteomes" id="UP000442105">
    <property type="component" value="Unassembled WGS sequence"/>
</dbReference>
<keyword evidence="2" id="KW-0479">Metal-binding</keyword>
<dbReference type="PIRSF" id="PIRSF004983">
    <property type="entry name" value="MenD"/>
    <property type="match status" value="1"/>
</dbReference>
<dbReference type="Gene3D" id="3.40.50.970">
    <property type="match status" value="2"/>
</dbReference>
<dbReference type="PANTHER" id="PTHR42916:SF1">
    <property type="entry name" value="PROTEIN PHYLLO, CHLOROPLASTIC"/>
    <property type="match status" value="1"/>
</dbReference>
<dbReference type="GO" id="GO:0070204">
    <property type="term" value="F:2-succinyl-5-enolpyruvyl-6-hydroxy-3-cyclohexene-1-carboxylic-acid synthase activity"/>
    <property type="evidence" value="ECO:0007669"/>
    <property type="project" value="InterPro"/>
</dbReference>
<reference evidence="8" key="1">
    <citation type="submission" date="2019-09" db="EMBL/GenBank/DDBJ databases">
        <title>Distinct polysaccharide growth profiles of human intestinal Prevotella copri isolates.</title>
        <authorList>
            <person name="Fehlner-Peach H."/>
            <person name="Magnabosco C."/>
            <person name="Raghavan V."/>
            <person name="Scher J.U."/>
            <person name="Tett A."/>
            <person name="Cox L.M."/>
            <person name="Gottsegen C."/>
            <person name="Watters A."/>
            <person name="Wiltshire- Gordon J.D."/>
            <person name="Segata N."/>
            <person name="Bonneau R."/>
            <person name="Littman D.R."/>
        </authorList>
    </citation>
    <scope>NUCLEOTIDE SEQUENCE [LARGE SCALE GENOMIC DNA]</scope>
    <source>
        <strain evidence="8">iAQ1179</strain>
    </source>
</reference>
<dbReference type="AlphaFoldDB" id="A0AA90UHU9"/>
<accession>A0AA90UHU9</accession>
<comment type="caution">
    <text evidence="7">The sequence shown here is derived from an EMBL/GenBank/DDBJ whole genome shotgun (WGS) entry which is preliminary data.</text>
</comment>
<dbReference type="Gene3D" id="3.40.50.1220">
    <property type="entry name" value="TPP-binding domain"/>
    <property type="match status" value="1"/>
</dbReference>
<evidence type="ECO:0000259" key="6">
    <source>
        <dbReference type="Pfam" id="PF02776"/>
    </source>
</evidence>
<name>A0AA90UHU9_9BACT</name>
<dbReference type="GO" id="GO:0030976">
    <property type="term" value="F:thiamine pyrophosphate binding"/>
    <property type="evidence" value="ECO:0007669"/>
    <property type="project" value="InterPro"/>
</dbReference>
<dbReference type="Pfam" id="PF02776">
    <property type="entry name" value="TPP_enzyme_N"/>
    <property type="match status" value="1"/>
</dbReference>
<protein>
    <submittedName>
        <fullName evidence="7">2-succinyl-5-enolpyruvyl-6-hydroxy-3-cyclohexene-1-carboxylate synthase</fullName>
    </submittedName>
</protein>
<dbReference type="EMBL" id="VZCW01000394">
    <property type="protein sequence ID" value="MQN14233.1"/>
    <property type="molecule type" value="Genomic_DNA"/>
</dbReference>
<dbReference type="InterPro" id="IPR004433">
    <property type="entry name" value="MenaQ_synth_MenD"/>
</dbReference>
<evidence type="ECO:0000256" key="1">
    <source>
        <dbReference type="ARBA" id="ARBA00022679"/>
    </source>
</evidence>
<keyword evidence="4" id="KW-0786">Thiamine pyrophosphate</keyword>
<organism evidence="7 8">
    <name type="scientific">Segatella copri</name>
    <dbReference type="NCBI Taxonomy" id="165179"/>
    <lineage>
        <taxon>Bacteria</taxon>
        <taxon>Pseudomonadati</taxon>
        <taxon>Bacteroidota</taxon>
        <taxon>Bacteroidia</taxon>
        <taxon>Bacteroidales</taxon>
        <taxon>Prevotellaceae</taxon>
        <taxon>Segatella</taxon>
    </lineage>
</organism>
<dbReference type="GO" id="GO:0009234">
    <property type="term" value="P:menaquinone biosynthetic process"/>
    <property type="evidence" value="ECO:0007669"/>
    <property type="project" value="InterPro"/>
</dbReference>
<dbReference type="GO" id="GO:0046872">
    <property type="term" value="F:metal ion binding"/>
    <property type="evidence" value="ECO:0007669"/>
    <property type="project" value="UniProtKB-KW"/>
</dbReference>
<dbReference type="PANTHER" id="PTHR42916">
    <property type="entry name" value="2-SUCCINYL-5-ENOLPYRUVYL-6-HYDROXY-3-CYCLOHEXENE-1-CARBOXYLATE SYNTHASE"/>
    <property type="match status" value="1"/>
</dbReference>
<evidence type="ECO:0000256" key="3">
    <source>
        <dbReference type="ARBA" id="ARBA00022842"/>
    </source>
</evidence>
<keyword evidence="1" id="KW-0808">Transferase</keyword>
<dbReference type="SUPFAM" id="SSF52518">
    <property type="entry name" value="Thiamin diphosphate-binding fold (THDP-binding)"/>
    <property type="match status" value="2"/>
</dbReference>
<dbReference type="RefSeq" id="WP_153129570.1">
    <property type="nucleotide sequence ID" value="NZ_VZCW01000394.1"/>
</dbReference>
<evidence type="ECO:0000313" key="7">
    <source>
        <dbReference type="EMBL" id="MQN14233.1"/>
    </source>
</evidence>
<proteinExistence type="predicted"/>
<sequence>MEGKFYTAEKSQQIVISLLKAHGIKKVIASPGTTNYTLVASMQQDPWFEMYSSVDERSAAYLACGMACESGEPVVITCTGATASRNYMPGLTEAFYRKLPVLAITASQGDAKIGHHIAQVIDRRVHPNDLVKLSVSVPICKDSTDEWSAVVKVNEAILELTRDGGGPVHINLDTNYSRDFSIKELPPVRVIKRYTIHDKMPSLPKGRIGIFVGAHPKMSDALSNAIDGFCQHTGAVVFCDHTSGYYGKYRVDYSLVCSQDKYFSELKDLSLLIHIGEVSGEYYGLGRLNPKNEWRVNPDGKLRDRWHKLTSIFEMNEEDFFSHYLSVDYTDKNSILQDYIKECDEFYSNIPELPFSNIWIASQLADLIPSNSCIHFGILGSLRAWNFFRLPEGVESSSNVGGFGIDGGVSTLIGASLVNSSKLYFGVFGDLAFFYDMNSLGNRHIANNLRIMLVNNGKGAEFRLYWHPAAAFKEDADAFMAAGGHFGNKSANLVKHYAEDLGFEYISASSKEEFTNVYSRFVNPELTAKPILFEVFTNSSEENEALFTIRNMAENSAYKKQQIKKSIIKFVGPKLIKTVKKIIK</sequence>